<dbReference type="InterPro" id="IPR013517">
    <property type="entry name" value="FG-GAP"/>
</dbReference>
<dbReference type="PANTHER" id="PTHR36220">
    <property type="entry name" value="UNNAMED PRODUCT"/>
    <property type="match status" value="1"/>
</dbReference>
<dbReference type="STRING" id="645990.SAMN00120144_4213"/>
<dbReference type="PANTHER" id="PTHR36220:SF1">
    <property type="entry name" value="GAMMA TUBULIN COMPLEX COMPONENT C-TERMINAL DOMAIN-CONTAINING PROTEIN"/>
    <property type="match status" value="1"/>
</dbReference>
<evidence type="ECO:0000313" key="2">
    <source>
        <dbReference type="EMBL" id="SMB79751.1"/>
    </source>
</evidence>
<keyword evidence="3" id="KW-1185">Reference proteome</keyword>
<evidence type="ECO:0000256" key="1">
    <source>
        <dbReference type="ARBA" id="ARBA00022729"/>
    </source>
</evidence>
<dbReference type="Pfam" id="PF14312">
    <property type="entry name" value="FG-GAP_2"/>
    <property type="match status" value="1"/>
</dbReference>
<proteinExistence type="predicted"/>
<dbReference type="EMBL" id="FWWW01000011">
    <property type="protein sequence ID" value="SMB79751.1"/>
    <property type="molecule type" value="Genomic_DNA"/>
</dbReference>
<dbReference type="Proteomes" id="UP000192266">
    <property type="component" value="Unassembled WGS sequence"/>
</dbReference>
<organism evidence="2 3">
    <name type="scientific">Hymenobacter roseosalivarius DSM 11622</name>
    <dbReference type="NCBI Taxonomy" id="645990"/>
    <lineage>
        <taxon>Bacteria</taxon>
        <taxon>Pseudomonadati</taxon>
        <taxon>Bacteroidota</taxon>
        <taxon>Cytophagia</taxon>
        <taxon>Cytophagales</taxon>
        <taxon>Hymenobacteraceae</taxon>
        <taxon>Hymenobacter</taxon>
    </lineage>
</organism>
<sequence length="134" mass="13847">MGTATSVSARFAIASTNSLGQAPGAAHIYEYTGGGWVYRQTLSPSGLLPGDMFGGSLYIDDSTALVGAYGHVRPDAPSSAAGAVYVFTRVGSRWTQTGLIHNPSKVLGSFGWTLDKSGRTLVVGYNSGLSNGEV</sequence>
<evidence type="ECO:0000313" key="3">
    <source>
        <dbReference type="Proteomes" id="UP000192266"/>
    </source>
</evidence>
<dbReference type="AlphaFoldDB" id="A0A1W1UG07"/>
<gene>
    <name evidence="2" type="ORF">SAMN00120144_4213</name>
</gene>
<keyword evidence="1" id="KW-0732">Signal</keyword>
<dbReference type="Gene3D" id="2.130.10.130">
    <property type="entry name" value="Integrin alpha, N-terminal"/>
    <property type="match status" value="1"/>
</dbReference>
<name>A0A1W1UG07_9BACT</name>
<accession>A0A1W1UG07</accession>
<dbReference type="InterPro" id="IPR028994">
    <property type="entry name" value="Integrin_alpha_N"/>
</dbReference>
<reference evidence="2 3" key="1">
    <citation type="submission" date="2017-04" db="EMBL/GenBank/DDBJ databases">
        <authorList>
            <person name="Afonso C.L."/>
            <person name="Miller P.J."/>
            <person name="Scott M.A."/>
            <person name="Spackman E."/>
            <person name="Goraichik I."/>
            <person name="Dimitrov K.M."/>
            <person name="Suarez D.L."/>
            <person name="Swayne D.E."/>
        </authorList>
    </citation>
    <scope>NUCLEOTIDE SEQUENCE [LARGE SCALE GENOMIC DNA]</scope>
    <source>
        <strain evidence="2 3">DSM 11622</strain>
    </source>
</reference>
<feature type="non-terminal residue" evidence="2">
    <location>
        <position position="134"/>
    </location>
</feature>
<protein>
    <submittedName>
        <fullName evidence="2">PKD domain-containing protein</fullName>
    </submittedName>
</protein>